<dbReference type="Proteomes" id="UP001321498">
    <property type="component" value="Chromosome"/>
</dbReference>
<dbReference type="Pfam" id="PF00107">
    <property type="entry name" value="ADH_zinc_N"/>
    <property type="match status" value="1"/>
</dbReference>
<dbReference type="Gene3D" id="3.40.50.720">
    <property type="entry name" value="NAD(P)-binding Rossmann-like Domain"/>
    <property type="match status" value="1"/>
</dbReference>
<evidence type="ECO:0000256" key="4">
    <source>
        <dbReference type="ARBA" id="ARBA00022833"/>
    </source>
</evidence>
<dbReference type="PROSITE" id="PS00059">
    <property type="entry name" value="ADH_ZINC"/>
    <property type="match status" value="1"/>
</dbReference>
<dbReference type="InterPro" id="IPR020843">
    <property type="entry name" value="ER"/>
</dbReference>
<evidence type="ECO:0000256" key="5">
    <source>
        <dbReference type="ARBA" id="ARBA00023002"/>
    </source>
</evidence>
<accession>A0ABM8GCZ4</accession>
<dbReference type="EMBL" id="AP027731">
    <property type="protein sequence ID" value="BDZ46132.1"/>
    <property type="molecule type" value="Genomic_DNA"/>
</dbReference>
<reference evidence="9" key="1">
    <citation type="journal article" date="2019" name="Int. J. Syst. Evol. Microbiol.">
        <title>The Global Catalogue of Microorganisms (GCM) 10K type strain sequencing project: providing services to taxonomists for standard genome sequencing and annotation.</title>
        <authorList>
            <consortium name="The Broad Institute Genomics Platform"/>
            <consortium name="The Broad Institute Genome Sequencing Center for Infectious Disease"/>
            <person name="Wu L."/>
            <person name="Ma J."/>
        </authorList>
    </citation>
    <scope>NUCLEOTIDE SEQUENCE [LARGE SCALE GENOMIC DNA]</scope>
    <source>
        <strain evidence="9">NBRC 108725</strain>
    </source>
</reference>
<keyword evidence="9" id="KW-1185">Reference proteome</keyword>
<evidence type="ECO:0000313" key="8">
    <source>
        <dbReference type="EMBL" id="BDZ46132.1"/>
    </source>
</evidence>
<evidence type="ECO:0000256" key="2">
    <source>
        <dbReference type="ARBA" id="ARBA00008072"/>
    </source>
</evidence>
<protein>
    <submittedName>
        <fullName evidence="8">Alcohol dehydrogenase</fullName>
    </submittedName>
</protein>
<dbReference type="InterPro" id="IPR011032">
    <property type="entry name" value="GroES-like_sf"/>
</dbReference>
<gene>
    <name evidence="8" type="ORF">GCM10025866_20410</name>
</gene>
<comment type="similarity">
    <text evidence="2 6">Belongs to the zinc-containing alcohol dehydrogenase family.</text>
</comment>
<evidence type="ECO:0000256" key="1">
    <source>
        <dbReference type="ARBA" id="ARBA00001947"/>
    </source>
</evidence>
<keyword evidence="5" id="KW-0560">Oxidoreductase</keyword>
<dbReference type="SUPFAM" id="SSF51735">
    <property type="entry name" value="NAD(P)-binding Rossmann-fold domains"/>
    <property type="match status" value="1"/>
</dbReference>
<dbReference type="InterPro" id="IPR002328">
    <property type="entry name" value="ADH_Zn_CS"/>
</dbReference>
<dbReference type="SMART" id="SM00829">
    <property type="entry name" value="PKS_ER"/>
    <property type="match status" value="1"/>
</dbReference>
<dbReference type="Gene3D" id="3.90.180.10">
    <property type="entry name" value="Medium-chain alcohol dehydrogenases, catalytic domain"/>
    <property type="match status" value="1"/>
</dbReference>
<keyword evidence="3 6" id="KW-0479">Metal-binding</keyword>
<organism evidence="8 9">
    <name type="scientific">Naasia aerilata</name>
    <dbReference type="NCBI Taxonomy" id="1162966"/>
    <lineage>
        <taxon>Bacteria</taxon>
        <taxon>Bacillati</taxon>
        <taxon>Actinomycetota</taxon>
        <taxon>Actinomycetes</taxon>
        <taxon>Micrococcales</taxon>
        <taxon>Microbacteriaceae</taxon>
        <taxon>Naasia</taxon>
    </lineage>
</organism>
<evidence type="ECO:0000256" key="3">
    <source>
        <dbReference type="ARBA" id="ARBA00022723"/>
    </source>
</evidence>
<keyword evidence="4 6" id="KW-0862">Zinc</keyword>
<dbReference type="InterPro" id="IPR013149">
    <property type="entry name" value="ADH-like_C"/>
</dbReference>
<feature type="domain" description="Enoyl reductase (ER)" evidence="7">
    <location>
        <begin position="13"/>
        <end position="361"/>
    </location>
</feature>
<evidence type="ECO:0000313" key="9">
    <source>
        <dbReference type="Proteomes" id="UP001321498"/>
    </source>
</evidence>
<sequence>MVSATAAVVHEHGGGFALQEIEVPEPGPFQVRVRMRAVGICHTDIAVAGGHRDVPTPVVLGHEGAGVVEAVGSAATSLEAGARVVLSFAACRHCAACVTGHPALCVRAIELNFGCQPASGSSAIRARDGSPLHGSFFGQSSFATYALVHADAVVPIPDGFPFELAAPLGCSVQTGAGAVWRSAGIAPGDTVVVNGVGAVGLSAAMAASAAGAAHVIAVDVTPSRLRTALEVGATSAVDGRTEDIRELVRVLTPAGADAVIDTTAVPSVIERSLEALRLGGTLAMIATGRGDDSVRLSKMVGKHVVGVVQGDSVPSQSIPQIIAMQQSGRFPLEKLVTTYPFDDIATAIDDMEAGAAIKPVLLMPCRRGTRTGVRRTAESD</sequence>
<dbReference type="SUPFAM" id="SSF50129">
    <property type="entry name" value="GroES-like"/>
    <property type="match status" value="1"/>
</dbReference>
<evidence type="ECO:0000259" key="7">
    <source>
        <dbReference type="SMART" id="SM00829"/>
    </source>
</evidence>
<comment type="cofactor">
    <cofactor evidence="1 6">
        <name>Zn(2+)</name>
        <dbReference type="ChEBI" id="CHEBI:29105"/>
    </cofactor>
</comment>
<proteinExistence type="inferred from homology"/>
<name>A0ABM8GCZ4_9MICO</name>
<dbReference type="Pfam" id="PF08240">
    <property type="entry name" value="ADH_N"/>
    <property type="match status" value="1"/>
</dbReference>
<dbReference type="InterPro" id="IPR036291">
    <property type="entry name" value="NAD(P)-bd_dom_sf"/>
</dbReference>
<dbReference type="RefSeq" id="WP_286276229.1">
    <property type="nucleotide sequence ID" value="NZ_AP027731.1"/>
</dbReference>
<dbReference type="CDD" id="cd08278">
    <property type="entry name" value="benzyl_alcohol_DH"/>
    <property type="match status" value="1"/>
</dbReference>
<dbReference type="PANTHER" id="PTHR43350">
    <property type="entry name" value="NAD-DEPENDENT ALCOHOL DEHYDROGENASE"/>
    <property type="match status" value="1"/>
</dbReference>
<dbReference type="PANTHER" id="PTHR43350:SF21">
    <property type="entry name" value="S-NITROSOMYCOTHIOL REDUCTASE MSCR"/>
    <property type="match status" value="1"/>
</dbReference>
<dbReference type="InterPro" id="IPR013154">
    <property type="entry name" value="ADH-like_N"/>
</dbReference>
<evidence type="ECO:0000256" key="6">
    <source>
        <dbReference type="RuleBase" id="RU361277"/>
    </source>
</evidence>